<feature type="compositionally biased region" description="Polar residues" evidence="1">
    <location>
        <begin position="26"/>
        <end position="35"/>
    </location>
</feature>
<organism evidence="3 4">
    <name type="scientific">Pycnococcus provasolii</name>
    <dbReference type="NCBI Taxonomy" id="41880"/>
    <lineage>
        <taxon>Eukaryota</taxon>
        <taxon>Viridiplantae</taxon>
        <taxon>Chlorophyta</taxon>
        <taxon>Pseudoscourfieldiophyceae</taxon>
        <taxon>Pseudoscourfieldiales</taxon>
        <taxon>Pycnococcaceae</taxon>
        <taxon>Pycnococcus</taxon>
    </lineage>
</organism>
<evidence type="ECO:0000313" key="3">
    <source>
        <dbReference type="EMBL" id="GHP05297.1"/>
    </source>
</evidence>
<sequence length="192" mass="21045">MASTTTTTTTTRARASANTRAQANQHAQSRASCTRATPVRSTRRVAIVSTPIVALTAGLVSAPFAFAEEDPKEVKTFLGFSTTVKPTIEEYEDDTRKLISQANALLSGDDVSPEAQATFEQDSERWLGRYKFNHGKHLESYSDVFNVQAKLSVQFISDRSKGVAYDPEHTIFNRSALIKRLAKGANALEMGE</sequence>
<gene>
    <name evidence="3" type="ORF">PPROV_000404900</name>
</gene>
<proteinExistence type="predicted"/>
<keyword evidence="2" id="KW-1133">Transmembrane helix</keyword>
<keyword evidence="4" id="KW-1185">Reference proteome</keyword>
<keyword evidence="2" id="KW-0812">Transmembrane</keyword>
<reference evidence="3" key="1">
    <citation type="submission" date="2020-10" db="EMBL/GenBank/DDBJ databases">
        <title>Unveiling of a novel bifunctional photoreceptor, Dualchrome1, isolated from a cosmopolitan green alga.</title>
        <authorList>
            <person name="Suzuki S."/>
            <person name="Kawachi M."/>
        </authorList>
    </citation>
    <scope>NUCLEOTIDE SEQUENCE</scope>
    <source>
        <strain evidence="3">NIES 2893</strain>
    </source>
</reference>
<feature type="compositionally biased region" description="Low complexity" evidence="1">
    <location>
        <begin position="1"/>
        <end position="25"/>
    </location>
</feature>
<dbReference type="Proteomes" id="UP000660262">
    <property type="component" value="Unassembled WGS sequence"/>
</dbReference>
<comment type="caution">
    <text evidence="3">The sequence shown here is derived from an EMBL/GenBank/DDBJ whole genome shotgun (WGS) entry which is preliminary data.</text>
</comment>
<dbReference type="EMBL" id="BNJQ01000009">
    <property type="protein sequence ID" value="GHP05297.1"/>
    <property type="molecule type" value="Genomic_DNA"/>
</dbReference>
<accession>A0A830HJW0</accession>
<keyword evidence="2" id="KW-0472">Membrane</keyword>
<name>A0A830HJW0_9CHLO</name>
<feature type="transmembrane region" description="Helical" evidence="2">
    <location>
        <begin position="45"/>
        <end position="66"/>
    </location>
</feature>
<dbReference type="AlphaFoldDB" id="A0A830HJW0"/>
<evidence type="ECO:0000313" key="4">
    <source>
        <dbReference type="Proteomes" id="UP000660262"/>
    </source>
</evidence>
<evidence type="ECO:0000256" key="2">
    <source>
        <dbReference type="SAM" id="Phobius"/>
    </source>
</evidence>
<feature type="region of interest" description="Disordered" evidence="1">
    <location>
        <begin position="1"/>
        <end position="38"/>
    </location>
</feature>
<protein>
    <submittedName>
        <fullName evidence="3">Uncharacterized protein</fullName>
    </submittedName>
</protein>
<evidence type="ECO:0000256" key="1">
    <source>
        <dbReference type="SAM" id="MobiDB-lite"/>
    </source>
</evidence>